<dbReference type="Proteomes" id="UP000298111">
    <property type="component" value="Unassembled WGS sequence"/>
</dbReference>
<dbReference type="EMBL" id="RCIY01000089">
    <property type="protein sequence ID" value="TGG77860.1"/>
    <property type="molecule type" value="Genomic_DNA"/>
</dbReference>
<proteinExistence type="predicted"/>
<dbReference type="AlphaFoldDB" id="A0A8H1QLC2"/>
<protein>
    <submittedName>
        <fullName evidence="1">Uncharacterized protein</fullName>
    </submittedName>
</protein>
<name>A0A8H1QLC2_9ACTN</name>
<evidence type="ECO:0000313" key="2">
    <source>
        <dbReference type="Proteomes" id="UP000298111"/>
    </source>
</evidence>
<evidence type="ECO:0000313" key="1">
    <source>
        <dbReference type="EMBL" id="TGG77860.1"/>
    </source>
</evidence>
<accession>A0A8H1QLC2</accession>
<comment type="caution">
    <text evidence="1">The sequence shown here is derived from an EMBL/GenBank/DDBJ whole genome shotgun (WGS) entry which is preliminary data.</text>
</comment>
<reference evidence="1 2" key="1">
    <citation type="submission" date="2018-10" db="EMBL/GenBank/DDBJ databases">
        <title>Isolation of pseudouridimycin from Streptomyces albus DSM 40763.</title>
        <authorList>
            <person name="Rosenqvist P."/>
            <person name="Metsae-Ketelae M."/>
            <person name="Virta P."/>
        </authorList>
    </citation>
    <scope>NUCLEOTIDE SEQUENCE [LARGE SCALE GENOMIC DNA]</scope>
    <source>
        <strain evidence="1 2">DSM 40763</strain>
    </source>
</reference>
<organism evidence="1 2">
    <name type="scientific">Streptomyces albus</name>
    <dbReference type="NCBI Taxonomy" id="1888"/>
    <lineage>
        <taxon>Bacteria</taxon>
        <taxon>Bacillati</taxon>
        <taxon>Actinomycetota</taxon>
        <taxon>Actinomycetes</taxon>
        <taxon>Kitasatosporales</taxon>
        <taxon>Streptomycetaceae</taxon>
        <taxon>Streptomyces</taxon>
    </lineage>
</organism>
<dbReference type="RefSeq" id="WP_135567562.1">
    <property type="nucleotide sequence ID" value="NZ_RCIY01000089.1"/>
</dbReference>
<sequence length="118" mass="12555">MTDKTPAQLADTAGDAIRALNHATLGSPRPDWEYPGDAYSVVGNLAYMAGMLPQALEQIDKHIKHLEGEDRLKSDRDTLAADLEAAYDGLTIAAGAAETLRGALNRAQSGLSSIAYKE</sequence>
<gene>
    <name evidence="1" type="ORF">D8771_26545</name>
</gene>